<accession>A0A4R9K761</accession>
<name>A0A4R9K761_9LEPT</name>
<organism evidence="1 2">
    <name type="scientific">Leptospira ognonensis</name>
    <dbReference type="NCBI Taxonomy" id="2484945"/>
    <lineage>
        <taxon>Bacteria</taxon>
        <taxon>Pseudomonadati</taxon>
        <taxon>Spirochaetota</taxon>
        <taxon>Spirochaetia</taxon>
        <taxon>Leptospirales</taxon>
        <taxon>Leptospiraceae</taxon>
        <taxon>Leptospira</taxon>
    </lineage>
</organism>
<dbReference type="AlphaFoldDB" id="A0A4R9K761"/>
<dbReference type="OrthoDB" id="332930at2"/>
<sequence>MAARRFDSEIIVDKQDRWTFRGNQITQPEILKYFRSSLKVSEDGIFIENVFGELSENGYLKAIGFPCHIINIGMDEEGLVFYADDDKYLKFPEFELYQTKDDCIIGIDSEKPLIKYRFDWNAASQLAKYLEEENGITYLLLGDVKMELPTYEGEIEVPLPASY</sequence>
<evidence type="ECO:0008006" key="3">
    <source>
        <dbReference type="Google" id="ProtNLM"/>
    </source>
</evidence>
<comment type="caution">
    <text evidence="1">The sequence shown here is derived from an EMBL/GenBank/DDBJ whole genome shotgun (WGS) entry which is preliminary data.</text>
</comment>
<evidence type="ECO:0000313" key="2">
    <source>
        <dbReference type="Proteomes" id="UP000297693"/>
    </source>
</evidence>
<dbReference type="Proteomes" id="UP000297693">
    <property type="component" value="Unassembled WGS sequence"/>
</dbReference>
<gene>
    <name evidence="1" type="ORF">EHQ58_02680</name>
</gene>
<protein>
    <recommendedName>
        <fullName evidence="3">DUF1285 domain-containing protein</fullName>
    </recommendedName>
</protein>
<dbReference type="RefSeq" id="WP_135621802.1">
    <property type="nucleotide sequence ID" value="NZ_RQGD01000010.1"/>
</dbReference>
<proteinExistence type="predicted"/>
<keyword evidence="2" id="KW-1185">Reference proteome</keyword>
<evidence type="ECO:0000313" key="1">
    <source>
        <dbReference type="EMBL" id="TGL62128.1"/>
    </source>
</evidence>
<dbReference type="EMBL" id="RQGD01000010">
    <property type="protein sequence ID" value="TGL62128.1"/>
    <property type="molecule type" value="Genomic_DNA"/>
</dbReference>
<reference evidence="1" key="1">
    <citation type="journal article" date="2019" name="PLoS Negl. Trop. Dis.">
        <title>Revisiting the worldwide diversity of Leptospira species in the environment.</title>
        <authorList>
            <person name="Vincent A.T."/>
            <person name="Schiettekatte O."/>
            <person name="Bourhy P."/>
            <person name="Veyrier F.J."/>
            <person name="Picardeau M."/>
        </authorList>
    </citation>
    <scope>NUCLEOTIDE SEQUENCE [LARGE SCALE GENOMIC DNA]</scope>
    <source>
        <strain evidence="1">201702476</strain>
    </source>
</reference>